<dbReference type="Proteomes" id="UP000298263">
    <property type="component" value="Unassembled WGS sequence"/>
</dbReference>
<organism evidence="1 2">
    <name type="scientific">Leptospira congkakensis</name>
    <dbReference type="NCBI Taxonomy" id="2484932"/>
    <lineage>
        <taxon>Bacteria</taxon>
        <taxon>Pseudomonadati</taxon>
        <taxon>Spirochaetota</taxon>
        <taxon>Spirochaetia</taxon>
        <taxon>Leptospirales</taxon>
        <taxon>Leptospiraceae</taxon>
        <taxon>Leptospira</taxon>
    </lineage>
</organism>
<dbReference type="RefSeq" id="WP_135736259.1">
    <property type="nucleotide sequence ID" value="NZ_RQGO01000019.1"/>
</dbReference>
<keyword evidence="2" id="KW-1185">Reference proteome</keyword>
<gene>
    <name evidence="1" type="ORF">EHQ69_06010</name>
</gene>
<dbReference type="AlphaFoldDB" id="A0A8B5NB46"/>
<accession>A0A8B5NB46</accession>
<evidence type="ECO:0000313" key="1">
    <source>
        <dbReference type="EMBL" id="TGL94019.1"/>
    </source>
</evidence>
<dbReference type="EMBL" id="RQGP01000010">
    <property type="protein sequence ID" value="TGL94019.1"/>
    <property type="molecule type" value="Genomic_DNA"/>
</dbReference>
<name>A0A8B5NB46_9LEPT</name>
<sequence>MNVIFKSKKESKPLFQQDQAKISPSKHAKPAILPTQPILNLKLKLGLSKKGHHKENNIH</sequence>
<reference evidence="1" key="1">
    <citation type="journal article" date="2019" name="PLoS Negl. Trop. Dis.">
        <title>Revisiting the worldwide diversity of Leptospira species in the environment.</title>
        <authorList>
            <person name="Vincent A.T."/>
            <person name="Schiettekatte O."/>
            <person name="Bourhy P."/>
            <person name="Veyrier F.J."/>
            <person name="Picardeau M."/>
        </authorList>
    </citation>
    <scope>NUCLEOTIDE SEQUENCE [LARGE SCALE GENOMIC DNA]</scope>
    <source>
        <strain evidence="1">201702422</strain>
    </source>
</reference>
<proteinExistence type="predicted"/>
<evidence type="ECO:0000313" key="2">
    <source>
        <dbReference type="Proteomes" id="UP000298263"/>
    </source>
</evidence>
<protein>
    <submittedName>
        <fullName evidence="1">Uncharacterized protein</fullName>
    </submittedName>
</protein>
<comment type="caution">
    <text evidence="1">The sequence shown here is derived from an EMBL/GenBank/DDBJ whole genome shotgun (WGS) entry which is preliminary data.</text>
</comment>